<dbReference type="GO" id="GO:0031391">
    <property type="term" value="C:Elg1 RFC-like complex"/>
    <property type="evidence" value="ECO:0007669"/>
    <property type="project" value="TreeGrafter"/>
</dbReference>
<dbReference type="Gene3D" id="1.20.272.10">
    <property type="match status" value="1"/>
</dbReference>
<dbReference type="PANTHER" id="PTHR11669:SF1">
    <property type="entry name" value="REPLICATION FACTOR C SUBUNIT 3"/>
    <property type="match status" value="1"/>
</dbReference>
<dbReference type="STRING" id="671144.I4YG67"/>
<dbReference type="CDD" id="cd00009">
    <property type="entry name" value="AAA"/>
    <property type="match status" value="1"/>
</dbReference>
<dbReference type="Pfam" id="PF21960">
    <property type="entry name" value="RCF1-5-like_lid"/>
    <property type="match status" value="1"/>
</dbReference>
<evidence type="ECO:0000313" key="6">
    <source>
        <dbReference type="EMBL" id="EIM22959.1"/>
    </source>
</evidence>
<reference evidence="6 7" key="1">
    <citation type="journal article" date="2012" name="Fungal Genet. Biol.">
        <title>The genome of the xerotolerant mold Wallemia sebi reveals adaptations to osmotic stress and suggests cryptic sexual reproduction.</title>
        <authorList>
            <person name="Padamsee M."/>
            <person name="Kumar T.K.A."/>
            <person name="Riley R."/>
            <person name="Binder M."/>
            <person name="Boyd A."/>
            <person name="Calvo A.M."/>
            <person name="Furukawa K."/>
            <person name="Hesse C."/>
            <person name="Hohmann S."/>
            <person name="James T.Y."/>
            <person name="LaButti K."/>
            <person name="Lapidus A."/>
            <person name="Lindquist E."/>
            <person name="Lucas S."/>
            <person name="Miller K."/>
            <person name="Shantappa S."/>
            <person name="Grigoriev I.V."/>
            <person name="Hibbett D.S."/>
            <person name="McLaughlin D.J."/>
            <person name="Spatafora J.W."/>
            <person name="Aime M.C."/>
        </authorList>
    </citation>
    <scope>NUCLEOTIDE SEQUENCE [LARGE SCALE GENOMIC DNA]</scope>
    <source>
        <strain evidence="7">ATCC MYA-4683 / CBS 633.66</strain>
    </source>
</reference>
<dbReference type="KEGG" id="wse:WALSEDRAFT_27657"/>
<dbReference type="SUPFAM" id="SSF52540">
    <property type="entry name" value="P-loop containing nucleoside triphosphate hydrolases"/>
    <property type="match status" value="1"/>
</dbReference>
<sequence length="356" mass="40897">MSLYVDKYRPKSLDELDYHHDITNRIRSLARSGDFPHLLFYGPSGAGRKTRIMCTLRELFGQGVEKLEQLKIDQRVFLTPSNRKLDVNIVQSNYHIEITPSDVGQYDRIIIQDILKEIAQTQQIDANAKHKFKVVIINEADQLSRDAQAALRRTMEKYMANLRIILCAQTTSKIISPIRSRCLLMRIPAPQPEQMTIVLNHVAKKERFQIPDDVAQQIGKEATGNLRKALLVLEAMRMQSPNFDMDIQIAKPDWQSYTISVAKDITSDPSPEGLLKVRGKVYELITHCIPPTLILKTLLEVILNMVDDSIRADLIYWAAFYEHRMRQGSKQIFHLEAFIAKTMSIHKGFICGFEDF</sequence>
<dbReference type="InterPro" id="IPR050238">
    <property type="entry name" value="DNA_Rep/Repair_Clamp_Loader"/>
</dbReference>
<dbReference type="FunFam" id="1.20.272.10:FF:000002">
    <property type="entry name" value="Replication factor C subunit 3"/>
    <property type="match status" value="1"/>
</dbReference>
<dbReference type="GO" id="GO:0031390">
    <property type="term" value="C:Ctf18 RFC-like complex"/>
    <property type="evidence" value="ECO:0007669"/>
    <property type="project" value="TreeGrafter"/>
</dbReference>
<dbReference type="Gene3D" id="1.10.8.60">
    <property type="match status" value="1"/>
</dbReference>
<comment type="similarity">
    <text evidence="2">Belongs to the activator 1 small subunits family.</text>
</comment>
<dbReference type="GO" id="GO:0003689">
    <property type="term" value="F:DNA clamp loader activity"/>
    <property type="evidence" value="ECO:0007669"/>
    <property type="project" value="TreeGrafter"/>
</dbReference>
<keyword evidence="4" id="KW-0539">Nucleus</keyword>
<dbReference type="FunCoup" id="I4YG67">
    <property type="interactions" value="490"/>
</dbReference>
<dbReference type="GO" id="GO:0006281">
    <property type="term" value="P:DNA repair"/>
    <property type="evidence" value="ECO:0007669"/>
    <property type="project" value="UniProtKB-ARBA"/>
</dbReference>
<proteinExistence type="inferred from homology"/>
<dbReference type="InterPro" id="IPR027417">
    <property type="entry name" value="P-loop_NTPase"/>
</dbReference>
<dbReference type="Pfam" id="PF13177">
    <property type="entry name" value="DNA_pol3_delta2"/>
    <property type="match status" value="1"/>
</dbReference>
<dbReference type="EMBL" id="JH668226">
    <property type="protein sequence ID" value="EIM22959.1"/>
    <property type="molecule type" value="Genomic_DNA"/>
</dbReference>
<dbReference type="FunFam" id="3.40.50.300:FF:000136">
    <property type="entry name" value="Replication factor C subunit 5"/>
    <property type="match status" value="1"/>
</dbReference>
<name>I4YG67_WALMC</name>
<dbReference type="GO" id="GO:0006271">
    <property type="term" value="P:DNA strand elongation involved in DNA replication"/>
    <property type="evidence" value="ECO:0007669"/>
    <property type="project" value="UniProtKB-ARBA"/>
</dbReference>
<dbReference type="AlphaFoldDB" id="I4YG67"/>
<gene>
    <name evidence="6" type="ORF">WALSEDRAFT_27657</name>
</gene>
<dbReference type="GeneID" id="18471004"/>
<dbReference type="FunFam" id="1.10.8.60:FF:000030">
    <property type="entry name" value="replication factor C subunit 3"/>
    <property type="match status" value="1"/>
</dbReference>
<dbReference type="eggNOG" id="KOG2035">
    <property type="taxonomic scope" value="Eukaryota"/>
</dbReference>
<keyword evidence="7" id="KW-1185">Reference proteome</keyword>
<dbReference type="OrthoDB" id="761538at2759"/>
<evidence type="ECO:0000313" key="7">
    <source>
        <dbReference type="Proteomes" id="UP000005242"/>
    </source>
</evidence>
<evidence type="ECO:0000256" key="3">
    <source>
        <dbReference type="ARBA" id="ARBA00022705"/>
    </source>
</evidence>
<protein>
    <recommendedName>
        <fullName evidence="5">Replication factor C subunit 5</fullName>
    </recommendedName>
</protein>
<dbReference type="HOGENOM" id="CLU_042324_5_0_1"/>
<evidence type="ECO:0000256" key="1">
    <source>
        <dbReference type="ARBA" id="ARBA00004123"/>
    </source>
</evidence>
<dbReference type="PANTHER" id="PTHR11669">
    <property type="entry name" value="REPLICATION FACTOR C / DNA POLYMERASE III GAMMA-TAU SUBUNIT"/>
    <property type="match status" value="1"/>
</dbReference>
<organism evidence="6 7">
    <name type="scientific">Wallemia mellicola (strain ATCC MYA-4683 / CBS 633.66)</name>
    <name type="common">Wallemia sebi (CBS 633.66)</name>
    <dbReference type="NCBI Taxonomy" id="671144"/>
    <lineage>
        <taxon>Eukaryota</taxon>
        <taxon>Fungi</taxon>
        <taxon>Dikarya</taxon>
        <taxon>Basidiomycota</taxon>
        <taxon>Wallemiomycotina</taxon>
        <taxon>Wallemiomycetes</taxon>
        <taxon>Wallemiales</taxon>
        <taxon>Wallemiaceae</taxon>
        <taxon>Wallemia</taxon>
    </lineage>
</organism>
<dbReference type="SUPFAM" id="SSF48019">
    <property type="entry name" value="post-AAA+ oligomerization domain-like"/>
    <property type="match status" value="1"/>
</dbReference>
<dbReference type="GO" id="GO:0005663">
    <property type="term" value="C:DNA replication factor C complex"/>
    <property type="evidence" value="ECO:0007669"/>
    <property type="project" value="TreeGrafter"/>
</dbReference>
<evidence type="ECO:0000256" key="5">
    <source>
        <dbReference type="ARBA" id="ARBA00070185"/>
    </source>
</evidence>
<dbReference type="Gene3D" id="3.40.50.300">
    <property type="entry name" value="P-loop containing nucleotide triphosphate hydrolases"/>
    <property type="match status" value="1"/>
</dbReference>
<keyword evidence="3" id="KW-0235">DNA replication</keyword>
<dbReference type="Proteomes" id="UP000005242">
    <property type="component" value="Unassembled WGS sequence"/>
</dbReference>
<evidence type="ECO:0000256" key="4">
    <source>
        <dbReference type="ARBA" id="ARBA00023242"/>
    </source>
</evidence>
<accession>I4YG67</accession>
<evidence type="ECO:0000256" key="2">
    <source>
        <dbReference type="ARBA" id="ARBA00005378"/>
    </source>
</evidence>
<dbReference type="GO" id="GO:0031389">
    <property type="term" value="C:Rad17 RFC-like complex"/>
    <property type="evidence" value="ECO:0007669"/>
    <property type="project" value="TreeGrafter"/>
</dbReference>
<comment type="subcellular location">
    <subcellularLocation>
        <location evidence="1">Nucleus</location>
    </subcellularLocation>
</comment>
<dbReference type="RefSeq" id="XP_006957004.1">
    <property type="nucleotide sequence ID" value="XM_006956942.1"/>
</dbReference>
<dbReference type="GO" id="GO:0003677">
    <property type="term" value="F:DNA binding"/>
    <property type="evidence" value="ECO:0007669"/>
    <property type="project" value="InterPro"/>
</dbReference>
<dbReference type="InterPro" id="IPR008921">
    <property type="entry name" value="DNA_pol3_clamp-load_cplx_C"/>
</dbReference>
<dbReference type="InParanoid" id="I4YG67"/>
<dbReference type="OMA" id="LKADIMH"/>
<dbReference type="Pfam" id="PF22534">
    <property type="entry name" value="RFC_C"/>
    <property type="match status" value="1"/>
</dbReference>